<protein>
    <recommendedName>
        <fullName evidence="7">UPF0761 membrane protein OQ287_03800</fullName>
    </recommendedName>
</protein>
<feature type="transmembrane region" description="Helical" evidence="7">
    <location>
        <begin position="118"/>
        <end position="137"/>
    </location>
</feature>
<gene>
    <name evidence="9" type="ORF">OQ287_03800</name>
</gene>
<dbReference type="NCBIfam" id="TIGR00765">
    <property type="entry name" value="yihY_not_rbn"/>
    <property type="match status" value="1"/>
</dbReference>
<accession>A0AA41ZG98</accession>
<dbReference type="PANTHER" id="PTHR30213">
    <property type="entry name" value="INNER MEMBRANE PROTEIN YHJD"/>
    <property type="match status" value="1"/>
</dbReference>
<evidence type="ECO:0000313" key="9">
    <source>
        <dbReference type="EMBL" id="MCX2523353.1"/>
    </source>
</evidence>
<dbReference type="InterPro" id="IPR017039">
    <property type="entry name" value="Virul_fac_BrkB"/>
</dbReference>
<evidence type="ECO:0000256" key="8">
    <source>
        <dbReference type="SAM" id="MobiDB-lite"/>
    </source>
</evidence>
<keyword evidence="6 7" id="KW-0472">Membrane</keyword>
<dbReference type="Pfam" id="PF03631">
    <property type="entry name" value="Virul_fac_BrkB"/>
    <property type="match status" value="1"/>
</dbReference>
<name>A0AA41ZG98_9GAMM</name>
<evidence type="ECO:0000256" key="4">
    <source>
        <dbReference type="ARBA" id="ARBA00022692"/>
    </source>
</evidence>
<keyword evidence="2 7" id="KW-1003">Cell membrane</keyword>
<dbReference type="HAMAP" id="MF_00672">
    <property type="entry name" value="UPF0761"/>
    <property type="match status" value="1"/>
</dbReference>
<feature type="region of interest" description="Disordered" evidence="8">
    <location>
        <begin position="422"/>
        <end position="441"/>
    </location>
</feature>
<dbReference type="InterPro" id="IPR023679">
    <property type="entry name" value="UPF0761_bac"/>
</dbReference>
<comment type="similarity">
    <text evidence="7">Belongs to the UPF0761 family.</text>
</comment>
<evidence type="ECO:0000313" key="10">
    <source>
        <dbReference type="Proteomes" id="UP001165678"/>
    </source>
</evidence>
<evidence type="ECO:0000256" key="7">
    <source>
        <dbReference type="HAMAP-Rule" id="MF_00672"/>
    </source>
</evidence>
<dbReference type="GO" id="GO:0005886">
    <property type="term" value="C:plasma membrane"/>
    <property type="evidence" value="ECO:0007669"/>
    <property type="project" value="UniProtKB-SubCell"/>
</dbReference>
<comment type="caution">
    <text evidence="9">The sequence shown here is derived from an EMBL/GenBank/DDBJ whole genome shotgun (WGS) entry which is preliminary data.</text>
</comment>
<evidence type="ECO:0000256" key="1">
    <source>
        <dbReference type="ARBA" id="ARBA00004651"/>
    </source>
</evidence>
<sequence length="441" mass="49514">MAGSNPDDQWECILVWYSRLSQYWTPGVRTRRTGRAVVTVFRRFMAHDGLRTAASLTYTTLFAVVPLTTVLYAMLSAVPSFQGVGDQLQTYVFQQFLPATGEVVLEKLTEFSSQARQLTAFGVGFLFVTSLLMMYTIEQAFNQIWQVTTHRRGLASFVIYWAVLTLGPFLIGAGFALSSYLASLRFFNRAASLFGGQDLLLMGVPPLLSLAAFFFLYMAVPSTRVRARDAALGALFMAIAFEAARFGFSIFVGHFTSYQVIYGAFAAVPLFLLWVYLSWSLVLAGAEITALLGESSRADWRHWSPFWQSLGLLWRLDEQRKSGGHLSLGQVRRLVGGHYRTLMASMVEQGWVVQSNQGGWVLARSLDELPLSEVIEHIGWTRKDEQNVPDPRFQPVQQALAALALQRSTATRHPLNSYFHEHDADRNITSPGTGRKRLLRR</sequence>
<reference evidence="9" key="1">
    <citation type="submission" date="2022-11" db="EMBL/GenBank/DDBJ databases">
        <title>Larsenimonas rhizosphaerae sp. nov., isolated from a tidal mudflat.</title>
        <authorList>
            <person name="Lee S.D."/>
            <person name="Kim I.S."/>
        </authorList>
    </citation>
    <scope>NUCLEOTIDE SEQUENCE</scope>
    <source>
        <strain evidence="9">GH2-1</strain>
    </source>
</reference>
<evidence type="ECO:0000256" key="6">
    <source>
        <dbReference type="ARBA" id="ARBA00023136"/>
    </source>
</evidence>
<feature type="transmembrane region" description="Helical" evidence="7">
    <location>
        <begin position="261"/>
        <end position="292"/>
    </location>
</feature>
<feature type="transmembrane region" description="Helical" evidence="7">
    <location>
        <begin position="52"/>
        <end position="75"/>
    </location>
</feature>
<comment type="subcellular location">
    <subcellularLocation>
        <location evidence="1 7">Cell membrane</location>
        <topology evidence="1 7">Multi-pass membrane protein</topology>
    </subcellularLocation>
</comment>
<proteinExistence type="inferred from homology"/>
<dbReference type="PANTHER" id="PTHR30213:SF0">
    <property type="entry name" value="UPF0761 MEMBRANE PROTEIN YIHY"/>
    <property type="match status" value="1"/>
</dbReference>
<dbReference type="AlphaFoldDB" id="A0AA41ZG98"/>
<evidence type="ECO:0000256" key="3">
    <source>
        <dbReference type="ARBA" id="ARBA00022519"/>
    </source>
</evidence>
<evidence type="ECO:0000256" key="2">
    <source>
        <dbReference type="ARBA" id="ARBA00022475"/>
    </source>
</evidence>
<feature type="transmembrane region" description="Helical" evidence="7">
    <location>
        <begin position="200"/>
        <end position="220"/>
    </location>
</feature>
<keyword evidence="10" id="KW-1185">Reference proteome</keyword>
<organism evidence="9 10">
    <name type="scientific">Larsenimonas rhizosphaerae</name>
    <dbReference type="NCBI Taxonomy" id="2944682"/>
    <lineage>
        <taxon>Bacteria</taxon>
        <taxon>Pseudomonadati</taxon>
        <taxon>Pseudomonadota</taxon>
        <taxon>Gammaproteobacteria</taxon>
        <taxon>Oceanospirillales</taxon>
        <taxon>Halomonadaceae</taxon>
        <taxon>Larsenimonas</taxon>
    </lineage>
</organism>
<dbReference type="RefSeq" id="WP_265895641.1">
    <property type="nucleotide sequence ID" value="NZ_JAPIVE010000001.1"/>
</dbReference>
<dbReference type="Proteomes" id="UP001165678">
    <property type="component" value="Unassembled WGS sequence"/>
</dbReference>
<dbReference type="EMBL" id="JAPIVE010000001">
    <property type="protein sequence ID" value="MCX2523353.1"/>
    <property type="molecule type" value="Genomic_DNA"/>
</dbReference>
<keyword evidence="5 7" id="KW-1133">Transmembrane helix</keyword>
<feature type="transmembrane region" description="Helical" evidence="7">
    <location>
        <begin position="232"/>
        <end position="255"/>
    </location>
</feature>
<keyword evidence="4 7" id="KW-0812">Transmembrane</keyword>
<feature type="transmembrane region" description="Helical" evidence="7">
    <location>
        <begin position="158"/>
        <end position="180"/>
    </location>
</feature>
<evidence type="ECO:0000256" key="5">
    <source>
        <dbReference type="ARBA" id="ARBA00022989"/>
    </source>
</evidence>
<keyword evidence="3" id="KW-0997">Cell inner membrane</keyword>